<gene>
    <name evidence="1" type="ORF">HKN21_00025</name>
</gene>
<dbReference type="AlphaFoldDB" id="A0A7Y2H0N4"/>
<evidence type="ECO:0008006" key="3">
    <source>
        <dbReference type="Google" id="ProtNLM"/>
    </source>
</evidence>
<dbReference type="SUPFAM" id="SSF109854">
    <property type="entry name" value="DinB/YfiT-like putative metalloenzymes"/>
    <property type="match status" value="1"/>
</dbReference>
<evidence type="ECO:0000313" key="1">
    <source>
        <dbReference type="EMBL" id="NNF05119.1"/>
    </source>
</evidence>
<evidence type="ECO:0000313" key="2">
    <source>
        <dbReference type="Proteomes" id="UP000547674"/>
    </source>
</evidence>
<dbReference type="InterPro" id="IPR034660">
    <property type="entry name" value="DinB/YfiT-like"/>
</dbReference>
<proteinExistence type="predicted"/>
<accession>A0A7Y2H0N4</accession>
<sequence length="146" mass="16779">MYIKTMETRLTRSFQLYEDLLDILEESKLSEKLPGLRSNSLGLQLWCVVGARESYSRAIEAGEWSGFSCSLESPVDQAAVRHSMTQSSRRVVEAVGKCPQPTEMQEQLLFDLLEHEVCHQGQLIRYLYGLGIPIPESWRKRYNLEP</sequence>
<comment type="caution">
    <text evidence="1">The sequence shown here is derived from an EMBL/GenBank/DDBJ whole genome shotgun (WGS) entry which is preliminary data.</text>
</comment>
<protein>
    <recommendedName>
        <fullName evidence="3">DinB family protein</fullName>
    </recommendedName>
</protein>
<name>A0A7Y2H0N4_UNCEI</name>
<dbReference type="Proteomes" id="UP000547674">
    <property type="component" value="Unassembled WGS sequence"/>
</dbReference>
<dbReference type="Gene3D" id="1.20.120.450">
    <property type="entry name" value="dinb family like domain"/>
    <property type="match status" value="1"/>
</dbReference>
<dbReference type="EMBL" id="JABDJR010000001">
    <property type="protein sequence ID" value="NNF05119.1"/>
    <property type="molecule type" value="Genomic_DNA"/>
</dbReference>
<reference evidence="1 2" key="1">
    <citation type="submission" date="2020-03" db="EMBL/GenBank/DDBJ databases">
        <title>Metabolic flexibility allows generalist bacteria to become dominant in a frequently disturbed ecosystem.</title>
        <authorList>
            <person name="Chen Y.-J."/>
            <person name="Leung P.M."/>
            <person name="Bay S.K."/>
            <person name="Hugenholtz P."/>
            <person name="Kessler A.J."/>
            <person name="Shelley G."/>
            <person name="Waite D.W."/>
            <person name="Cook P.L."/>
            <person name="Greening C."/>
        </authorList>
    </citation>
    <scope>NUCLEOTIDE SEQUENCE [LARGE SCALE GENOMIC DNA]</scope>
    <source>
        <strain evidence="1">SS_bin_28</strain>
    </source>
</reference>
<organism evidence="1 2">
    <name type="scientific">Eiseniibacteriota bacterium</name>
    <dbReference type="NCBI Taxonomy" id="2212470"/>
    <lineage>
        <taxon>Bacteria</taxon>
        <taxon>Candidatus Eiseniibacteriota</taxon>
    </lineage>
</organism>